<evidence type="ECO:0000259" key="4">
    <source>
        <dbReference type="Pfam" id="PF01494"/>
    </source>
</evidence>
<dbReference type="Proteomes" id="UP000642673">
    <property type="component" value="Unassembled WGS sequence"/>
</dbReference>
<feature type="domain" description="FAD-binding" evidence="4">
    <location>
        <begin position="11"/>
        <end position="343"/>
    </location>
</feature>
<dbReference type="InterPro" id="IPR050641">
    <property type="entry name" value="RIFMO-like"/>
</dbReference>
<dbReference type="Gene3D" id="3.30.70.2450">
    <property type="match status" value="1"/>
</dbReference>
<evidence type="ECO:0000313" key="6">
    <source>
        <dbReference type="Proteomes" id="UP000642673"/>
    </source>
</evidence>
<dbReference type="PRINTS" id="PR00420">
    <property type="entry name" value="RNGMNOXGNASE"/>
</dbReference>
<reference evidence="6" key="1">
    <citation type="journal article" date="2019" name="Int. J. Syst. Evol. Microbiol.">
        <title>The Global Catalogue of Microorganisms (GCM) 10K type strain sequencing project: providing services to taxonomists for standard genome sequencing and annotation.</title>
        <authorList>
            <consortium name="The Broad Institute Genomics Platform"/>
            <consortium name="The Broad Institute Genome Sequencing Center for Infectious Disease"/>
            <person name="Wu L."/>
            <person name="Ma J."/>
        </authorList>
    </citation>
    <scope>NUCLEOTIDE SEQUENCE [LARGE SCALE GENOMIC DNA]</scope>
    <source>
        <strain evidence="6">JCM 4738</strain>
    </source>
</reference>
<comment type="caution">
    <text evidence="5">The sequence shown here is derived from an EMBL/GenBank/DDBJ whole genome shotgun (WGS) entry which is preliminary data.</text>
</comment>
<dbReference type="InterPro" id="IPR036188">
    <property type="entry name" value="FAD/NAD-bd_sf"/>
</dbReference>
<protein>
    <submittedName>
        <fullName evidence="5">FAD-dependent oxidoreductase</fullName>
    </submittedName>
</protein>
<keyword evidence="3" id="KW-0274">FAD</keyword>
<gene>
    <name evidence="5" type="ORF">GCM10010347_66680</name>
</gene>
<name>A0ABQ3F5X8_9ACTN</name>
<accession>A0ABQ3F5X8</accession>
<evidence type="ECO:0000256" key="1">
    <source>
        <dbReference type="ARBA" id="ARBA00001974"/>
    </source>
</evidence>
<keyword evidence="2" id="KW-0285">Flavoprotein</keyword>
<evidence type="ECO:0000313" key="5">
    <source>
        <dbReference type="EMBL" id="GHB86407.1"/>
    </source>
</evidence>
<dbReference type="Gene3D" id="3.40.30.120">
    <property type="match status" value="1"/>
</dbReference>
<dbReference type="PANTHER" id="PTHR43004">
    <property type="entry name" value="TRK SYSTEM POTASSIUM UPTAKE PROTEIN"/>
    <property type="match status" value="1"/>
</dbReference>
<dbReference type="RefSeq" id="WP_190187966.1">
    <property type="nucleotide sequence ID" value="NZ_BMVP01000036.1"/>
</dbReference>
<dbReference type="Pfam" id="PF21274">
    <property type="entry name" value="Rng_hyd_C"/>
    <property type="match status" value="1"/>
</dbReference>
<comment type="cofactor">
    <cofactor evidence="1">
        <name>FAD</name>
        <dbReference type="ChEBI" id="CHEBI:57692"/>
    </cofactor>
</comment>
<dbReference type="PANTHER" id="PTHR43004:SF19">
    <property type="entry name" value="BINDING MONOOXYGENASE, PUTATIVE (JCVI)-RELATED"/>
    <property type="match status" value="1"/>
</dbReference>
<organism evidence="5 6">
    <name type="scientific">Streptomyces cirratus</name>
    <dbReference type="NCBI Taxonomy" id="68187"/>
    <lineage>
        <taxon>Bacteria</taxon>
        <taxon>Bacillati</taxon>
        <taxon>Actinomycetota</taxon>
        <taxon>Actinomycetes</taxon>
        <taxon>Kitasatosporales</taxon>
        <taxon>Streptomycetaceae</taxon>
        <taxon>Streptomyces</taxon>
    </lineage>
</organism>
<proteinExistence type="predicted"/>
<evidence type="ECO:0000256" key="3">
    <source>
        <dbReference type="ARBA" id="ARBA00022827"/>
    </source>
</evidence>
<sequence>MSDTASKDEVVDVLIAGAGPAGLALAGELGRAGVRALVLEREPEPPGFCRGFNLNARSLELLDRRGLAAGFLAEGPTVQTTMFVGASRLDLTAMRAKHPYALGIPQTRVEELLAEWAVGSGARVARSRRLTGLRQEGDGVTVEVDGPGGPSTVRCRWLVGCDGGRSTVRKAAGIGFPGTRARNFTLLGDVVLADPSAVSFGPNAGPGGPSVFAIPRPGYVRLLTADPAPPADPHEPVPLDFFQRAIDTALGHRVEIAEARWLTRFGDAARLAERFRAGRVLLAGDAAHIHPPAGAIGVNAAIDDAVNLGWKLALVARGQAPDTLLDTYDDERHAAGKRLLRNTRAQAVLAPANGDDDRLAPVRDLLAELAESRDTAGPLAEAITGIGTQYPASGDAAHPWAGRMVPDIPLGPDSEDSLTALLTRSNGGALLLDGAAGADALSATARPWTNRVTTAHTHPHALERARAILVRPDGHAAWIDAPSTPVDAAAEELRKNLTDWFGHPATLADGAARTGHL</sequence>
<keyword evidence="6" id="KW-1185">Reference proteome</keyword>
<dbReference type="EMBL" id="BMVP01000036">
    <property type="protein sequence ID" value="GHB86407.1"/>
    <property type="molecule type" value="Genomic_DNA"/>
</dbReference>
<evidence type="ECO:0000256" key="2">
    <source>
        <dbReference type="ARBA" id="ARBA00022630"/>
    </source>
</evidence>
<dbReference type="SUPFAM" id="SSF51905">
    <property type="entry name" value="FAD/NAD(P)-binding domain"/>
    <property type="match status" value="1"/>
</dbReference>
<dbReference type="InterPro" id="IPR002938">
    <property type="entry name" value="FAD-bd"/>
</dbReference>
<dbReference type="Pfam" id="PF01494">
    <property type="entry name" value="FAD_binding_3"/>
    <property type="match status" value="1"/>
</dbReference>
<dbReference type="Gene3D" id="3.50.50.60">
    <property type="entry name" value="FAD/NAD(P)-binding domain"/>
    <property type="match status" value="1"/>
</dbReference>